<keyword evidence="1" id="KW-0175">Coiled coil</keyword>
<evidence type="ECO:0000313" key="4">
    <source>
        <dbReference type="Proteomes" id="UP000215224"/>
    </source>
</evidence>
<dbReference type="InterPro" id="IPR035919">
    <property type="entry name" value="EAL_sf"/>
</dbReference>
<dbReference type="InterPro" id="IPR001633">
    <property type="entry name" value="EAL_dom"/>
</dbReference>
<accession>A0A223KQC3</accession>
<name>A0A223KQC3_9BACI</name>
<dbReference type="CDD" id="cd18773">
    <property type="entry name" value="PDC1_HK_sensor"/>
    <property type="match status" value="1"/>
</dbReference>
<dbReference type="KEGG" id="bcoh:BC6307_09920"/>
<dbReference type="SUPFAM" id="SSF141868">
    <property type="entry name" value="EAL domain-like"/>
    <property type="match status" value="1"/>
</dbReference>
<dbReference type="InterPro" id="IPR050706">
    <property type="entry name" value="Cyclic-di-GMP_PDE-like"/>
</dbReference>
<reference evidence="3 4" key="1">
    <citation type="submission" date="2016-12" db="EMBL/GenBank/DDBJ databases">
        <title>The whole genome sequencing and assembly of Bacillus cohnii DSM 6307T strain.</title>
        <authorList>
            <person name="Lee Y.-J."/>
            <person name="Yi H."/>
            <person name="Bahn Y.-S."/>
            <person name="Kim J.F."/>
            <person name="Lee D.-W."/>
        </authorList>
    </citation>
    <scope>NUCLEOTIDE SEQUENCE [LARGE SCALE GENOMIC DNA]</scope>
    <source>
        <strain evidence="3 4">DSM 6307</strain>
    </source>
</reference>
<dbReference type="Gene3D" id="3.30.450.20">
    <property type="entry name" value="PAS domain"/>
    <property type="match status" value="1"/>
</dbReference>
<dbReference type="CDD" id="cd01948">
    <property type="entry name" value="EAL"/>
    <property type="match status" value="1"/>
</dbReference>
<sequence>MDPLDIIGNIDDVFPYYQAIFSADKQEVIGYEVLGRIHLNEELKSLGGFFLDKTVPDEFKQEVDLVIIEKALKKIVSTGENTLLFINQHAEILLDDKEEKILKLLLQYEEKGLSLHNIVLEIAGTETLTDKDSFINLIQYYKTYGIKIAVTKISGTHLSFLAKLEPTILKIDVKILRESYEMSTHEDVLHSISVLARKMGSTLLYENMEASFQLQYAWRNGGRYYQGYYLHKPSATLVEKQYAKEKLKGKFHEFIRYEKRKLEAIQRLTEELQEKVQTYLTQLRPGAELDEWLLGLVTPFHKQSFRMYICDEDGFQLSSNIVNLDGKWLAQQHYLNKNWSWRPYFLENIMKMRVDRKGILSDVYNDIETKEPIRTFSYPITRNLYLYVDLSYEYLYEINDLL</sequence>
<dbReference type="Pfam" id="PF00563">
    <property type="entry name" value="EAL"/>
    <property type="match status" value="1"/>
</dbReference>
<organism evidence="3 4">
    <name type="scientific">Sutcliffiella cohnii</name>
    <dbReference type="NCBI Taxonomy" id="33932"/>
    <lineage>
        <taxon>Bacteria</taxon>
        <taxon>Bacillati</taxon>
        <taxon>Bacillota</taxon>
        <taxon>Bacilli</taxon>
        <taxon>Bacillales</taxon>
        <taxon>Bacillaceae</taxon>
        <taxon>Sutcliffiella</taxon>
    </lineage>
</organism>
<evidence type="ECO:0000313" key="3">
    <source>
        <dbReference type="EMBL" id="AST91577.1"/>
    </source>
</evidence>
<dbReference type="InterPro" id="IPR018842">
    <property type="entry name" value="YkuI_C"/>
</dbReference>
<feature type="coiled-coil region" evidence="1">
    <location>
        <begin position="255"/>
        <end position="282"/>
    </location>
</feature>
<feature type="domain" description="EAL" evidence="2">
    <location>
        <begin position="1"/>
        <end position="247"/>
    </location>
</feature>
<dbReference type="SUPFAM" id="SSF103190">
    <property type="entry name" value="Sensory domain-like"/>
    <property type="match status" value="1"/>
</dbReference>
<proteinExistence type="predicted"/>
<dbReference type="STRING" id="1314751.GCA_001591425_01302"/>
<dbReference type="Gene3D" id="1.20.5.170">
    <property type="match status" value="1"/>
</dbReference>
<dbReference type="GO" id="GO:0071111">
    <property type="term" value="F:cyclic-guanylate-specific phosphodiesterase activity"/>
    <property type="evidence" value="ECO:0007669"/>
    <property type="project" value="InterPro"/>
</dbReference>
<dbReference type="RefSeq" id="WP_066413671.1">
    <property type="nucleotide sequence ID" value="NZ_CP018866.1"/>
</dbReference>
<dbReference type="PANTHER" id="PTHR33121:SF82">
    <property type="entry name" value="SIGNAL TRANSDUCTION PROTEIN CONTAINING A EAL DOMAIN"/>
    <property type="match status" value="1"/>
</dbReference>
<dbReference type="Gene3D" id="3.20.20.450">
    <property type="entry name" value="EAL domain"/>
    <property type="match status" value="1"/>
</dbReference>
<gene>
    <name evidence="3" type="ORF">BC6307_09920</name>
</gene>
<dbReference type="PANTHER" id="PTHR33121">
    <property type="entry name" value="CYCLIC DI-GMP PHOSPHODIESTERASE PDEF"/>
    <property type="match status" value="1"/>
</dbReference>
<dbReference type="EMBL" id="CP018866">
    <property type="protein sequence ID" value="AST91577.1"/>
    <property type="molecule type" value="Genomic_DNA"/>
</dbReference>
<keyword evidence="4" id="KW-1185">Reference proteome</keyword>
<protein>
    <submittedName>
        <fullName evidence="3">Diguanylate phosphodiesterase</fullName>
    </submittedName>
</protein>
<dbReference type="AlphaFoldDB" id="A0A223KQC3"/>
<dbReference type="InterPro" id="IPR029151">
    <property type="entry name" value="Sensor-like_sf"/>
</dbReference>
<evidence type="ECO:0000256" key="1">
    <source>
        <dbReference type="SAM" id="Coils"/>
    </source>
</evidence>
<dbReference type="Pfam" id="PF10388">
    <property type="entry name" value="YkuI_C"/>
    <property type="match status" value="1"/>
</dbReference>
<dbReference type="SMART" id="SM00052">
    <property type="entry name" value="EAL"/>
    <property type="match status" value="1"/>
</dbReference>
<dbReference type="Proteomes" id="UP000215224">
    <property type="component" value="Chromosome"/>
</dbReference>
<dbReference type="PROSITE" id="PS50883">
    <property type="entry name" value="EAL"/>
    <property type="match status" value="1"/>
</dbReference>
<evidence type="ECO:0000259" key="2">
    <source>
        <dbReference type="PROSITE" id="PS50883"/>
    </source>
</evidence>